<accession>H0F5A6</accession>
<sequence length="74" mass="8186">MMKTHITYRKLDGSEGVALVDGGISDTLQAKRELANWLDLPEVNDPAADREDIDGRLRHGGIVPDSVEFNHISE</sequence>
<evidence type="ECO:0000313" key="2">
    <source>
        <dbReference type="Proteomes" id="UP000003113"/>
    </source>
</evidence>
<protein>
    <submittedName>
        <fullName evidence="1">Uncharacterized protein</fullName>
    </submittedName>
</protein>
<comment type="caution">
    <text evidence="1">The sequence shown here is derived from an EMBL/GenBank/DDBJ whole genome shotgun (WGS) entry which is preliminary data.</text>
</comment>
<dbReference type="STRING" id="477184.KYC_09746"/>
<evidence type="ECO:0000313" key="1">
    <source>
        <dbReference type="EMBL" id="EHK66420.1"/>
    </source>
</evidence>
<gene>
    <name evidence="1" type="ORF">KYC_09746</name>
</gene>
<dbReference type="Proteomes" id="UP000003113">
    <property type="component" value="Unassembled WGS sequence"/>
</dbReference>
<name>H0F5A6_9BURK</name>
<keyword evidence="2" id="KW-1185">Reference proteome</keyword>
<dbReference type="EMBL" id="AGUF01000040">
    <property type="protein sequence ID" value="EHK66420.1"/>
    <property type="molecule type" value="Genomic_DNA"/>
</dbReference>
<dbReference type="AlphaFoldDB" id="H0F5A6"/>
<proteinExistence type="predicted"/>
<organism evidence="1 2">
    <name type="scientific">Achromobacter arsenitoxydans SY8</name>
    <dbReference type="NCBI Taxonomy" id="477184"/>
    <lineage>
        <taxon>Bacteria</taxon>
        <taxon>Pseudomonadati</taxon>
        <taxon>Pseudomonadota</taxon>
        <taxon>Betaproteobacteria</taxon>
        <taxon>Burkholderiales</taxon>
        <taxon>Alcaligenaceae</taxon>
        <taxon>Achromobacter</taxon>
    </lineage>
</organism>
<reference evidence="1 2" key="1">
    <citation type="journal article" date="2012" name="J. Bacteriol.">
        <title>Genome sequence of the highly efficient arsenite-oxidizing bacterium Achromobacter arsenitoxydans SY8.</title>
        <authorList>
            <person name="Li X."/>
            <person name="Hu Y."/>
            <person name="Gong J."/>
            <person name="Lin Y."/>
            <person name="Johnstone L."/>
            <person name="Rensing C."/>
            <person name="Wang G."/>
        </authorList>
    </citation>
    <scope>NUCLEOTIDE SEQUENCE [LARGE SCALE GENOMIC DNA]</scope>
    <source>
        <strain evidence="1 2">SY8</strain>
    </source>
</reference>
<dbReference type="RefSeq" id="WP_008161451.1">
    <property type="nucleotide sequence ID" value="NZ_AGUF01000040.1"/>
</dbReference>
<dbReference type="PATRIC" id="fig|477184.5.peg.1934"/>